<reference evidence="2" key="1">
    <citation type="submission" date="2020-06" db="EMBL/GenBank/DDBJ databases">
        <title>Novel chitinolytic bacterium.</title>
        <authorList>
            <person name="Ungkulpasvich U."/>
            <person name="Kosugi A."/>
            <person name="Uke A."/>
        </authorList>
    </citation>
    <scope>NUCLEOTIDE SEQUENCE</scope>
    <source>
        <strain evidence="2">UUS1-1</strain>
    </source>
</reference>
<feature type="transmembrane region" description="Helical" evidence="1">
    <location>
        <begin position="6"/>
        <end position="24"/>
    </location>
</feature>
<dbReference type="Proteomes" id="UP000657177">
    <property type="component" value="Unassembled WGS sequence"/>
</dbReference>
<evidence type="ECO:0000313" key="3">
    <source>
        <dbReference type="Proteomes" id="UP000657177"/>
    </source>
</evidence>
<sequence>MSIFEVLMLVCFGAAWPASIYKSWTSKKTAGKSVLFLYAILIGYISGVLHKLFFAYDGVIYLYILNGLMVSTDIILYYRNERLQRKK</sequence>
<dbReference type="AlphaFoldDB" id="A0A8J6HWQ2"/>
<evidence type="ECO:0000313" key="2">
    <source>
        <dbReference type="EMBL" id="MBA2132687.1"/>
    </source>
</evidence>
<accession>A0A8J6HWQ2</accession>
<protein>
    <recommendedName>
        <fullName evidence="4">PQ loop repeat-containing protein</fullName>
    </recommendedName>
</protein>
<gene>
    <name evidence="2" type="ORF">G5B42_03910</name>
</gene>
<feature type="transmembrane region" description="Helical" evidence="1">
    <location>
        <begin position="60"/>
        <end position="78"/>
    </location>
</feature>
<comment type="caution">
    <text evidence="2">The sequence shown here is derived from an EMBL/GenBank/DDBJ whole genome shotgun (WGS) entry which is preliminary data.</text>
</comment>
<keyword evidence="1" id="KW-1133">Transmembrane helix</keyword>
<dbReference type="RefSeq" id="WP_181339144.1">
    <property type="nucleotide sequence ID" value="NZ_JAAKDE010000007.1"/>
</dbReference>
<organism evidence="2 3">
    <name type="scientific">Capillibacterium thermochitinicola</name>
    <dbReference type="NCBI Taxonomy" id="2699427"/>
    <lineage>
        <taxon>Bacteria</taxon>
        <taxon>Bacillati</taxon>
        <taxon>Bacillota</taxon>
        <taxon>Capillibacterium</taxon>
    </lineage>
</organism>
<feature type="transmembrane region" description="Helical" evidence="1">
    <location>
        <begin position="36"/>
        <end position="54"/>
    </location>
</feature>
<dbReference type="EMBL" id="JAAKDE010000007">
    <property type="protein sequence ID" value="MBA2132687.1"/>
    <property type="molecule type" value="Genomic_DNA"/>
</dbReference>
<proteinExistence type="predicted"/>
<keyword evidence="1" id="KW-0812">Transmembrane</keyword>
<evidence type="ECO:0008006" key="4">
    <source>
        <dbReference type="Google" id="ProtNLM"/>
    </source>
</evidence>
<keyword evidence="1" id="KW-0472">Membrane</keyword>
<keyword evidence="3" id="KW-1185">Reference proteome</keyword>
<name>A0A8J6HWQ2_9FIRM</name>
<evidence type="ECO:0000256" key="1">
    <source>
        <dbReference type="SAM" id="Phobius"/>
    </source>
</evidence>